<dbReference type="InterPro" id="IPR017853">
    <property type="entry name" value="GH"/>
</dbReference>
<dbReference type="InterPro" id="IPR013780">
    <property type="entry name" value="Glyco_hydro_b"/>
</dbReference>
<keyword evidence="3" id="KW-1133">Transmembrane helix</keyword>
<feature type="signal peptide" evidence="4">
    <location>
        <begin position="1"/>
        <end position="33"/>
    </location>
</feature>
<comment type="similarity">
    <text evidence="1">Belongs to the glycosyl hydrolase 13 family.</text>
</comment>
<dbReference type="InterPro" id="IPR040671">
    <property type="entry name" value="Pullulanase_N2"/>
</dbReference>
<organism evidence="6 7">
    <name type="scientific">Candidatus Promineifilum breve</name>
    <dbReference type="NCBI Taxonomy" id="1806508"/>
    <lineage>
        <taxon>Bacteria</taxon>
        <taxon>Bacillati</taxon>
        <taxon>Chloroflexota</taxon>
        <taxon>Ardenticatenia</taxon>
        <taxon>Candidatus Promineifilales</taxon>
        <taxon>Candidatus Promineifilaceae</taxon>
        <taxon>Candidatus Promineifilum</taxon>
    </lineage>
</organism>
<keyword evidence="3" id="KW-0472">Membrane</keyword>
<keyword evidence="7" id="KW-1185">Reference proteome</keyword>
<dbReference type="Gene3D" id="3.20.20.80">
    <property type="entry name" value="Glycosidases"/>
    <property type="match status" value="1"/>
</dbReference>
<evidence type="ECO:0000256" key="2">
    <source>
        <dbReference type="SAM" id="MobiDB-lite"/>
    </source>
</evidence>
<sequence>MNAKHALQLATFRRLAIVLILALLLAALPPVLAQRDDPENIEPPDSVIIAGSLQTALGCSGDWITQCEESMLVYDADSDLWLATFQLPAGAYEYKAALNGTWDDNYGAGAEYYGPNIPLEVAEDGPVTFWYDHNTRWVADSVNHSLVSVFGDFQAELGCPAADAPECLRGLLVDPDGDGVYEHLTAAVPPGDFTAAVAQSAGDATGALASLPTAAAALPFTVAEGEAVLFAYDAAADSLTTAAADPAQAQGTTAAAGMPPPVVAETPELVVVPGTIQSVLGCDGDWQPACEATALTYDETFQLWLATFALPAGEYEYKAALNGAWDVNFGLDAQPGGTNIPLVVEEDRDVAFYFSTQTGWITDDVNTPIATAAGSFQDELGCPAEWSPDCLRSWLQDPDGDGTFIFQTDAIPAGDYEAKAAVGLSWDENYGEAGAPGGANIPFVVDADGTLVSFVWNSESKIMTIQVGGSGPVGNLSEARAHWLAQDTIVWDVAVSPDNTYTFHYTETGEPLTLSDDGISGRSLIMEHDPAGLPAELAARFPHLAGLPVFHLPTRAGTVRIALKGQVAVAAAGPDGQIDATSLQTAGVIDEFYTYDGPLGVSYEDGVPVLRVWAPTAQRVRLVLFDDSNPETPGAPPEIMRVDPDTGVWTLAGAAEWDRKYYLYEVTVFAPDTGAVETNLVTDPYSVSLSLNSQRSQIVNLDDADLKPEGWGTAALPPLDAPEDIVIYELHVRDFSTFDQSVPAELRGTYGAFTAGDGAAHLAALAEAGVTHLHLLPTFDIATINENAAERVEPDPAALAALPPDSEEQQTIIGETRDLDGFNWGYDPLHYNVPEGSYSTDPDGVARILEYRQMVQALNSLGLRVVADVVYNHTNASGQNANSVLDRIVPGYYHRLSAAGRVETSTCCQNTATEHAMMRKLMVDSVRLWAEQYGVNGFRFDLMGHHMVDDMLAVRAALDEIDPSIYVYGEGWDFGEVAGNARGVNATQFNLAGTGIGTFNDRLRDAARGGSPFDGQQEQGFVSGLYTDPNETDQGAAEAQLAQLLHFSDLVRVGLAGNLAAYEFTGASGEMVTGATVDYNGNPAGYTADPQENIVYVSKHDNETLFDAIQYKAPAAVDRAGRVRMHNLGNSIVMLSQGVPFFQAADDLLRSKSLDRNSYNSGDWFNAIDWTAQTTNWGRGLPPAGDNESMWPVMAPLLANADLAPLPDHTAAAAAHFREMAQIRAGSPLFRLRTAEEVQARLQFLNTGPDQLPGVIVMSLSDAVGENLDANYDRIVVVFNGSAAEVSFAADALAGREMTLHPVQAASADPIVAGSTWDAATGTLTVPGRTTAVFVQPEGTEPEPTPAPTAEPTATIAPTATAEPTAAPPTTEPTVLADLAGQEAEATPETAAATPTTEEAGPTPTQPDLGRTEFAALAMIVIAGALGAAAGLIAWLRGRRVD</sequence>
<feature type="transmembrane region" description="Helical" evidence="3">
    <location>
        <begin position="1414"/>
        <end position="1436"/>
    </location>
</feature>
<feature type="chain" id="PRO_5008240587" evidence="4">
    <location>
        <begin position="34"/>
        <end position="1442"/>
    </location>
</feature>
<dbReference type="InterPro" id="IPR014756">
    <property type="entry name" value="Ig_E-set"/>
</dbReference>
<dbReference type="InterPro" id="IPR024561">
    <property type="entry name" value="Pullul_strch_C"/>
</dbReference>
<reference evidence="6" key="1">
    <citation type="submission" date="2016-01" db="EMBL/GenBank/DDBJ databases">
        <authorList>
            <person name="Mcilroy J.S."/>
            <person name="Karst M S."/>
            <person name="Albertsen M."/>
        </authorList>
    </citation>
    <scope>NUCLEOTIDE SEQUENCE</scope>
    <source>
        <strain evidence="6">Cfx-K</strain>
    </source>
</reference>
<dbReference type="CDD" id="cd11341">
    <property type="entry name" value="AmyAc_Pullulanase_LD-like"/>
    <property type="match status" value="1"/>
</dbReference>
<dbReference type="InterPro" id="IPR013783">
    <property type="entry name" value="Ig-like_fold"/>
</dbReference>
<evidence type="ECO:0000313" key="7">
    <source>
        <dbReference type="Proteomes" id="UP000215027"/>
    </source>
</evidence>
<dbReference type="InterPro" id="IPR054409">
    <property type="entry name" value="X25_BaPul-like"/>
</dbReference>
<dbReference type="InterPro" id="IPR004193">
    <property type="entry name" value="Glyco_hydro_13_N"/>
</dbReference>
<dbReference type="Proteomes" id="UP000215027">
    <property type="component" value="Chromosome I"/>
</dbReference>
<dbReference type="EMBL" id="LN890655">
    <property type="protein sequence ID" value="CUS04389.2"/>
    <property type="molecule type" value="Genomic_DNA"/>
</dbReference>
<evidence type="ECO:0000256" key="3">
    <source>
        <dbReference type="SAM" id="Phobius"/>
    </source>
</evidence>
<gene>
    <name evidence="6" type="ORF">CFX0092_A2511</name>
</gene>
<dbReference type="Pfam" id="PF22058">
    <property type="entry name" value="X25_BaPul_like"/>
    <property type="match status" value="3"/>
</dbReference>
<feature type="region of interest" description="Disordered" evidence="2">
    <location>
        <begin position="1382"/>
        <end position="1409"/>
    </location>
</feature>
<dbReference type="InterPro" id="IPR011839">
    <property type="entry name" value="Pullul_strch"/>
</dbReference>
<dbReference type="Pfam" id="PF11852">
    <property type="entry name" value="Pullul_strch_C"/>
    <property type="match status" value="1"/>
</dbReference>
<dbReference type="GO" id="GO:0005975">
    <property type="term" value="P:carbohydrate metabolic process"/>
    <property type="evidence" value="ECO:0007669"/>
    <property type="project" value="InterPro"/>
</dbReference>
<dbReference type="SUPFAM" id="SSF81296">
    <property type="entry name" value="E set domains"/>
    <property type="match status" value="2"/>
</dbReference>
<dbReference type="InterPro" id="IPR006047">
    <property type="entry name" value="GH13_cat_dom"/>
</dbReference>
<dbReference type="PANTHER" id="PTHR43002">
    <property type="entry name" value="GLYCOGEN DEBRANCHING ENZYME"/>
    <property type="match status" value="1"/>
</dbReference>
<dbReference type="RefSeq" id="WP_157913115.1">
    <property type="nucleotide sequence ID" value="NZ_LN890655.1"/>
</dbReference>
<proteinExistence type="inferred from homology"/>
<keyword evidence="3" id="KW-0812">Transmembrane</keyword>
<dbReference type="Gene3D" id="2.60.40.1130">
    <property type="entry name" value="Rab geranylgeranyltransferase alpha-subunit, insert domain"/>
    <property type="match status" value="1"/>
</dbReference>
<dbReference type="NCBIfam" id="TIGR02103">
    <property type="entry name" value="pullul_strch"/>
    <property type="match status" value="1"/>
</dbReference>
<evidence type="ECO:0000259" key="5">
    <source>
        <dbReference type="SMART" id="SM00642"/>
    </source>
</evidence>
<protein>
    <submittedName>
        <fullName evidence="6">Pullulanase (Modular protein)</fullName>
    </submittedName>
</protein>
<dbReference type="KEGG" id="pbf:CFX0092_A2511"/>
<dbReference type="CDD" id="cd02860">
    <property type="entry name" value="E_set_Pullulanase"/>
    <property type="match status" value="1"/>
</dbReference>
<feature type="domain" description="Glycosyl hydrolase family 13 catalytic" evidence="5">
    <location>
        <begin position="819"/>
        <end position="1202"/>
    </location>
</feature>
<dbReference type="SMART" id="SM00642">
    <property type="entry name" value="Aamy"/>
    <property type="match status" value="1"/>
</dbReference>
<evidence type="ECO:0000313" key="6">
    <source>
        <dbReference type="EMBL" id="CUS04389.2"/>
    </source>
</evidence>
<feature type="compositionally biased region" description="Low complexity" evidence="2">
    <location>
        <begin position="1382"/>
        <end position="1407"/>
    </location>
</feature>
<accession>A0A160T4Q1</accession>
<name>A0A160T4Q1_9CHLR</name>
<evidence type="ECO:0000256" key="4">
    <source>
        <dbReference type="SAM" id="SignalP"/>
    </source>
</evidence>
<dbReference type="SUPFAM" id="SSF51445">
    <property type="entry name" value="(Trans)glycosidases"/>
    <property type="match status" value="1"/>
</dbReference>
<dbReference type="Pfam" id="PF17967">
    <property type="entry name" value="Pullulanase_N2"/>
    <property type="match status" value="1"/>
</dbReference>
<dbReference type="GO" id="GO:0051060">
    <property type="term" value="F:pullulanase activity"/>
    <property type="evidence" value="ECO:0007669"/>
    <property type="project" value="InterPro"/>
</dbReference>
<dbReference type="Gene3D" id="2.60.40.1180">
    <property type="entry name" value="Golgi alpha-mannosidase II"/>
    <property type="match status" value="1"/>
</dbReference>
<dbReference type="OrthoDB" id="9761875at2"/>
<dbReference type="Pfam" id="PF02922">
    <property type="entry name" value="CBM_48"/>
    <property type="match status" value="1"/>
</dbReference>
<dbReference type="CDD" id="cd12962">
    <property type="entry name" value="X25_BaPul_like"/>
    <property type="match status" value="3"/>
</dbReference>
<keyword evidence="4" id="KW-0732">Signal</keyword>
<dbReference type="Gene3D" id="2.60.40.10">
    <property type="entry name" value="Immunoglobulins"/>
    <property type="match status" value="5"/>
</dbReference>
<evidence type="ECO:0000256" key="1">
    <source>
        <dbReference type="ARBA" id="ARBA00008061"/>
    </source>
</evidence>
<dbReference type="SUPFAM" id="SSF51011">
    <property type="entry name" value="Glycosyl hydrolase domain"/>
    <property type="match status" value="1"/>
</dbReference>